<feature type="compositionally biased region" description="Basic and acidic residues" evidence="1">
    <location>
        <begin position="68"/>
        <end position="91"/>
    </location>
</feature>
<evidence type="ECO:0008006" key="4">
    <source>
        <dbReference type="Google" id="ProtNLM"/>
    </source>
</evidence>
<dbReference type="OrthoDB" id="2135053at2759"/>
<dbReference type="Proteomes" id="UP000799421">
    <property type="component" value="Unassembled WGS sequence"/>
</dbReference>
<evidence type="ECO:0000256" key="1">
    <source>
        <dbReference type="SAM" id="MobiDB-lite"/>
    </source>
</evidence>
<evidence type="ECO:0000313" key="2">
    <source>
        <dbReference type="EMBL" id="KAF2861581.1"/>
    </source>
</evidence>
<protein>
    <recommendedName>
        <fullName evidence="4">rRNA-processing protein FYV7</fullName>
    </recommendedName>
</protein>
<reference evidence="2" key="1">
    <citation type="journal article" date="2020" name="Stud. Mycol.">
        <title>101 Dothideomycetes genomes: a test case for predicting lifestyles and emergence of pathogens.</title>
        <authorList>
            <person name="Haridas S."/>
            <person name="Albert R."/>
            <person name="Binder M."/>
            <person name="Bloem J."/>
            <person name="Labutti K."/>
            <person name="Salamov A."/>
            <person name="Andreopoulos B."/>
            <person name="Baker S."/>
            <person name="Barry K."/>
            <person name="Bills G."/>
            <person name="Bluhm B."/>
            <person name="Cannon C."/>
            <person name="Castanera R."/>
            <person name="Culley D."/>
            <person name="Daum C."/>
            <person name="Ezra D."/>
            <person name="Gonzalez J."/>
            <person name="Henrissat B."/>
            <person name="Kuo A."/>
            <person name="Liang C."/>
            <person name="Lipzen A."/>
            <person name="Lutzoni F."/>
            <person name="Magnuson J."/>
            <person name="Mondo S."/>
            <person name="Nolan M."/>
            <person name="Ohm R."/>
            <person name="Pangilinan J."/>
            <person name="Park H.-J."/>
            <person name="Ramirez L."/>
            <person name="Alfaro M."/>
            <person name="Sun H."/>
            <person name="Tritt A."/>
            <person name="Yoshinaga Y."/>
            <person name="Zwiers L.-H."/>
            <person name="Turgeon B."/>
            <person name="Goodwin S."/>
            <person name="Spatafora J."/>
            <person name="Crous P."/>
            <person name="Grigoriev I."/>
        </authorList>
    </citation>
    <scope>NUCLEOTIDE SEQUENCE</scope>
    <source>
        <strain evidence="2">CBS 480.64</strain>
    </source>
</reference>
<name>A0A6A7C242_9PEZI</name>
<dbReference type="AlphaFoldDB" id="A0A6A7C242"/>
<keyword evidence="3" id="KW-1185">Reference proteome</keyword>
<dbReference type="PANTHER" id="PTHR41805">
    <property type="entry name" value="EXPRESSED PROTEIN"/>
    <property type="match status" value="1"/>
</dbReference>
<evidence type="ECO:0000313" key="3">
    <source>
        <dbReference type="Proteomes" id="UP000799421"/>
    </source>
</evidence>
<dbReference type="PANTHER" id="PTHR41805:SF1">
    <property type="entry name" value="RRNA-PROCESSING PROTEIN FYV7"/>
    <property type="match status" value="1"/>
</dbReference>
<gene>
    <name evidence="2" type="ORF">K470DRAFT_256708</name>
</gene>
<proteinExistence type="predicted"/>
<feature type="compositionally biased region" description="Basic and acidic residues" evidence="1">
    <location>
        <begin position="146"/>
        <end position="182"/>
    </location>
</feature>
<feature type="compositionally biased region" description="Basic and acidic residues" evidence="1">
    <location>
        <begin position="105"/>
        <end position="116"/>
    </location>
</feature>
<feature type="compositionally biased region" description="Basic and acidic residues" evidence="1">
    <location>
        <begin position="1"/>
        <end position="15"/>
    </location>
</feature>
<feature type="region of interest" description="Disordered" evidence="1">
    <location>
        <begin position="66"/>
        <end position="209"/>
    </location>
</feature>
<accession>A0A6A7C242</accession>
<dbReference type="EMBL" id="MU005971">
    <property type="protein sequence ID" value="KAF2861581.1"/>
    <property type="molecule type" value="Genomic_DNA"/>
</dbReference>
<feature type="region of interest" description="Disordered" evidence="1">
    <location>
        <begin position="1"/>
        <end position="44"/>
    </location>
</feature>
<sequence length="219" mass="25629">MAEKRPRDNVPDYRPGKKKQKRKGGFQVGPANLPDGAYKRKNQKIKETLIGKAKVKKEYRQSLKKYAVAHDERDRIPIPASMREEMQKPEVESAQESEAVTTAPHPDRQALMDQREYPNQISTEDDQTGEKPARQRKQRPPKTTPFKREREEGLKRKAEAEERRRLQDEERKQRQAKAEQRERFRRQMAKARAVGPNGQRRLGRESGVLLEKIKQLVDK</sequence>
<organism evidence="2 3">
    <name type="scientific">Piedraia hortae CBS 480.64</name>
    <dbReference type="NCBI Taxonomy" id="1314780"/>
    <lineage>
        <taxon>Eukaryota</taxon>
        <taxon>Fungi</taxon>
        <taxon>Dikarya</taxon>
        <taxon>Ascomycota</taxon>
        <taxon>Pezizomycotina</taxon>
        <taxon>Dothideomycetes</taxon>
        <taxon>Dothideomycetidae</taxon>
        <taxon>Capnodiales</taxon>
        <taxon>Piedraiaceae</taxon>
        <taxon>Piedraia</taxon>
    </lineage>
</organism>